<sequence length="401" mass="44359">MYVGSVRRADFSHVVIGGGIIGTAIASELQQVAGNLVLLVEQHEHLGTETTARNSEVIHAGIYYPQDSLKAKLCIEGKNKLYREFGTNSNSKNSKVPIHQCGKWVVAQSEAEAEHLYLLEARAKSLNVPVSFISPSEGKKQAPLIRASQLILQSPTTGIIDVHSLVVYFDGVFENAGGDVGILSKVVDISYSKGRKEYLLHLQDLVDDTFFSITSENVINSGGLNAPFISNMLLPPDRHIEPYFAKGNYYSYQPQTPINIAKDIGLKLIYPCPKPFASSLGTHLTFDLGGQIRFGPDIEWLNNKNIDTNDLDYMVLSDNLKPAYNTIKDYFPSLQLQDLEPSYSGIRPKLLSQEQSKNQFSDFVIREEEGFPGFVNLLGIESPGVTASWAIADYVKNIYHG</sequence>
<evidence type="ECO:0000259" key="9">
    <source>
        <dbReference type="Pfam" id="PF01266"/>
    </source>
</evidence>
<dbReference type="EMBL" id="JAHMUF010000013">
    <property type="protein sequence ID" value="KAG7193151.1"/>
    <property type="molecule type" value="Genomic_DNA"/>
</dbReference>
<comment type="cofactor">
    <cofactor evidence="1">
        <name>FAD</name>
        <dbReference type="ChEBI" id="CHEBI:57692"/>
    </cofactor>
</comment>
<dbReference type="GO" id="GO:0047545">
    <property type="term" value="F:(S)-2-hydroxyglutarate dehydrogenase activity"/>
    <property type="evidence" value="ECO:0007669"/>
    <property type="project" value="UniProtKB-EC"/>
</dbReference>
<evidence type="ECO:0000256" key="5">
    <source>
        <dbReference type="ARBA" id="ARBA00036066"/>
    </source>
</evidence>
<protein>
    <recommendedName>
        <fullName evidence="8">L-2-hydroxyglutarate dehydrogenase, mitochondrial</fullName>
        <ecNumber evidence="7">1.1.99.2</ecNumber>
    </recommendedName>
</protein>
<comment type="catalytic activity">
    <reaction evidence="5">
        <text>(S)-2-hydroxyglutarate + A = 2-oxoglutarate + AH2</text>
        <dbReference type="Rhea" id="RHEA:21252"/>
        <dbReference type="ChEBI" id="CHEBI:13193"/>
        <dbReference type="ChEBI" id="CHEBI:16782"/>
        <dbReference type="ChEBI" id="CHEBI:16810"/>
        <dbReference type="ChEBI" id="CHEBI:17499"/>
        <dbReference type="EC" id="1.1.99.2"/>
    </reaction>
</comment>
<dbReference type="Gene3D" id="3.50.50.60">
    <property type="entry name" value="FAD/NAD(P)-binding domain"/>
    <property type="match status" value="1"/>
</dbReference>
<evidence type="ECO:0000256" key="2">
    <source>
        <dbReference type="ARBA" id="ARBA00022630"/>
    </source>
</evidence>
<dbReference type="Proteomes" id="UP000790833">
    <property type="component" value="Unassembled WGS sequence"/>
</dbReference>
<keyword evidence="4" id="KW-0560">Oxidoreductase</keyword>
<dbReference type="InterPro" id="IPR036188">
    <property type="entry name" value="FAD/NAD-bd_sf"/>
</dbReference>
<comment type="caution">
    <text evidence="10">The sequence shown here is derived from an EMBL/GenBank/DDBJ whole genome shotgun (WGS) entry which is preliminary data.</text>
</comment>
<dbReference type="SUPFAM" id="SSF51905">
    <property type="entry name" value="FAD/NAD(P)-binding domain"/>
    <property type="match status" value="1"/>
</dbReference>
<accession>A0A9P7V855</accession>
<comment type="similarity">
    <text evidence="6">Belongs to the L2HGDH family.</text>
</comment>
<name>A0A9P7V855_9ASCO</name>
<evidence type="ECO:0000256" key="8">
    <source>
        <dbReference type="ARBA" id="ARBA00041137"/>
    </source>
</evidence>
<evidence type="ECO:0000256" key="4">
    <source>
        <dbReference type="ARBA" id="ARBA00023002"/>
    </source>
</evidence>
<gene>
    <name evidence="10" type="ORF">KQ657_000905</name>
</gene>
<dbReference type="RefSeq" id="XP_043048699.1">
    <property type="nucleotide sequence ID" value="XM_043191727.1"/>
</dbReference>
<evidence type="ECO:0000313" key="11">
    <source>
        <dbReference type="Proteomes" id="UP000790833"/>
    </source>
</evidence>
<dbReference type="InterPro" id="IPR006076">
    <property type="entry name" value="FAD-dep_OxRdtase"/>
</dbReference>
<keyword evidence="11" id="KW-1185">Reference proteome</keyword>
<evidence type="ECO:0000256" key="7">
    <source>
        <dbReference type="ARBA" id="ARBA00038878"/>
    </source>
</evidence>
<evidence type="ECO:0000313" key="10">
    <source>
        <dbReference type="EMBL" id="KAG7193151.1"/>
    </source>
</evidence>
<evidence type="ECO:0000256" key="6">
    <source>
        <dbReference type="ARBA" id="ARBA00037941"/>
    </source>
</evidence>
<feature type="domain" description="FAD dependent oxidoreductase" evidence="9">
    <location>
        <begin position="14"/>
        <end position="395"/>
    </location>
</feature>
<dbReference type="EC" id="1.1.99.2" evidence="7"/>
<keyword evidence="2" id="KW-0285">Flavoprotein</keyword>
<keyword evidence="3" id="KW-0274">FAD</keyword>
<dbReference type="AlphaFoldDB" id="A0A9P7V855"/>
<dbReference type="Pfam" id="PF01266">
    <property type="entry name" value="DAO"/>
    <property type="match status" value="1"/>
</dbReference>
<reference evidence="10" key="1">
    <citation type="submission" date="2021-03" db="EMBL/GenBank/DDBJ databases">
        <authorList>
            <person name="Palmer J.M."/>
        </authorList>
    </citation>
    <scope>NUCLEOTIDE SEQUENCE</scope>
    <source>
        <strain evidence="10">ARV_011</strain>
    </source>
</reference>
<evidence type="ECO:0000256" key="3">
    <source>
        <dbReference type="ARBA" id="ARBA00022827"/>
    </source>
</evidence>
<proteinExistence type="inferred from homology"/>
<dbReference type="Gene3D" id="3.30.9.10">
    <property type="entry name" value="D-Amino Acid Oxidase, subunit A, domain 2"/>
    <property type="match status" value="1"/>
</dbReference>
<dbReference type="PANTHER" id="PTHR43104">
    <property type="entry name" value="L-2-HYDROXYGLUTARATE DEHYDROGENASE, MITOCHONDRIAL"/>
    <property type="match status" value="1"/>
</dbReference>
<dbReference type="GeneID" id="66114279"/>
<organism evidence="10 11">
    <name type="scientific">Scheffersomyces spartinae</name>
    <dbReference type="NCBI Taxonomy" id="45513"/>
    <lineage>
        <taxon>Eukaryota</taxon>
        <taxon>Fungi</taxon>
        <taxon>Dikarya</taxon>
        <taxon>Ascomycota</taxon>
        <taxon>Saccharomycotina</taxon>
        <taxon>Pichiomycetes</taxon>
        <taxon>Debaryomycetaceae</taxon>
        <taxon>Scheffersomyces</taxon>
    </lineage>
</organism>
<dbReference type="OrthoDB" id="498204at2759"/>
<dbReference type="PANTHER" id="PTHR43104:SF4">
    <property type="entry name" value="L-2-HYDROXYGLUTARATE DEHYDROGENASE, MITOCHONDRIAL"/>
    <property type="match status" value="1"/>
</dbReference>
<evidence type="ECO:0000256" key="1">
    <source>
        <dbReference type="ARBA" id="ARBA00001974"/>
    </source>
</evidence>